<dbReference type="Pfam" id="PF01053">
    <property type="entry name" value="Cys_Met_Meta_PP"/>
    <property type="match status" value="1"/>
</dbReference>
<keyword evidence="6" id="KW-1185">Reference proteome</keyword>
<dbReference type="Gene3D" id="3.90.1150.10">
    <property type="entry name" value="Aspartate Aminotransferase, domain 1"/>
    <property type="match status" value="1"/>
</dbReference>
<accession>A0AAW9R237</accession>
<dbReference type="AlphaFoldDB" id="A0AAW9R237"/>
<evidence type="ECO:0000256" key="2">
    <source>
        <dbReference type="ARBA" id="ARBA00022898"/>
    </source>
</evidence>
<dbReference type="GO" id="GO:0019343">
    <property type="term" value="P:cysteine biosynthetic process via cystathionine"/>
    <property type="evidence" value="ECO:0007669"/>
    <property type="project" value="TreeGrafter"/>
</dbReference>
<reference evidence="5 6" key="1">
    <citation type="journal article" date="2016" name="Antonie Van Leeuwenhoek">
        <title>Denitratimonas tolerans gen. nov., sp. nov., a denitrifying bacterium isolated from a bioreactor for tannery wastewater treatment.</title>
        <authorList>
            <person name="Han S.I."/>
            <person name="Kim J.O."/>
            <person name="Lee Y.R."/>
            <person name="Ekpeghere K.I."/>
            <person name="Koh S.C."/>
            <person name="Whang K.S."/>
        </authorList>
    </citation>
    <scope>NUCLEOTIDE SEQUENCE [LARGE SCALE GENOMIC DNA]</scope>
    <source>
        <strain evidence="5 6">KACC 17565</strain>
    </source>
</reference>
<dbReference type="PIRSF" id="PIRSF001434">
    <property type="entry name" value="CGS"/>
    <property type="match status" value="1"/>
</dbReference>
<evidence type="ECO:0000313" key="5">
    <source>
        <dbReference type="EMBL" id="MEJ1248765.1"/>
    </source>
</evidence>
<protein>
    <submittedName>
        <fullName evidence="5">Aminotransferase class I/II-fold pyridoxal phosphate-dependent enzyme</fullName>
    </submittedName>
</protein>
<dbReference type="GO" id="GO:0005737">
    <property type="term" value="C:cytoplasm"/>
    <property type="evidence" value="ECO:0007669"/>
    <property type="project" value="TreeGrafter"/>
</dbReference>
<dbReference type="PANTHER" id="PTHR11808">
    <property type="entry name" value="TRANS-SULFURATION ENZYME FAMILY MEMBER"/>
    <property type="match status" value="1"/>
</dbReference>
<dbReference type="FunFam" id="3.40.640.10:FF:000046">
    <property type="entry name" value="Cystathionine gamma-lyase"/>
    <property type="match status" value="1"/>
</dbReference>
<dbReference type="SUPFAM" id="SSF53383">
    <property type="entry name" value="PLP-dependent transferases"/>
    <property type="match status" value="1"/>
</dbReference>
<dbReference type="GO" id="GO:0030170">
    <property type="term" value="F:pyridoxal phosphate binding"/>
    <property type="evidence" value="ECO:0007669"/>
    <property type="project" value="InterPro"/>
</dbReference>
<proteinExistence type="inferred from homology"/>
<sequence>MPRFQTTAVHAGRDDFNRLCVHAPPIDLSTTYPIPDLDTGSASFDALIAGEPSAANPIYARLHNPTVARTESAIAALEGTQACVAYASGMAALAAVLMARSRHGRHVLVVRPLYGTSDHLLGSGLCGVEAEFITDAGQVAARLRPDTALVVIETPSNPTLDLIDIRATVEAAGAVPVLVDSTFATPVLQRPAELGATYVWHSATKFLGGHGDVIAGVVCCDQAHAAELRTLRATTGALLHPLAAYLLHRGLPTLTLRVEAAQANARELASRLAAHPAVSRMFYPGLPGARGGHLVGTQMSGPGSLMSFDLRGGHDAAARAMARVKVMTAAVSLGATDTLIQHPAGLTHRMVPEAARAAAGITPGLLRLSVGIEHVEDLWEDLAQALAD</sequence>
<comment type="caution">
    <text evidence="5">The sequence shown here is derived from an EMBL/GenBank/DDBJ whole genome shotgun (WGS) entry which is preliminary data.</text>
</comment>
<keyword evidence="2 3" id="KW-0663">Pyridoxal phosphate</keyword>
<dbReference type="Proteomes" id="UP001364472">
    <property type="component" value="Unassembled WGS sequence"/>
</dbReference>
<evidence type="ECO:0000256" key="1">
    <source>
        <dbReference type="ARBA" id="ARBA00001933"/>
    </source>
</evidence>
<dbReference type="EMBL" id="JBBDHC010000003">
    <property type="protein sequence ID" value="MEJ1248765.1"/>
    <property type="molecule type" value="Genomic_DNA"/>
</dbReference>
<dbReference type="GO" id="GO:0004123">
    <property type="term" value="F:cystathionine gamma-lyase activity"/>
    <property type="evidence" value="ECO:0007669"/>
    <property type="project" value="TreeGrafter"/>
</dbReference>
<gene>
    <name evidence="5" type="ORF">WB794_03615</name>
</gene>
<organism evidence="5 6">
    <name type="scientific">Denitratimonas tolerans</name>
    <dbReference type="NCBI Taxonomy" id="1338420"/>
    <lineage>
        <taxon>Bacteria</taxon>
        <taxon>Pseudomonadati</taxon>
        <taxon>Pseudomonadota</taxon>
        <taxon>Gammaproteobacteria</taxon>
        <taxon>Lysobacterales</taxon>
        <taxon>Lysobacteraceae</taxon>
        <taxon>Denitratimonas</taxon>
    </lineage>
</organism>
<dbReference type="InterPro" id="IPR015422">
    <property type="entry name" value="PyrdxlP-dep_Trfase_small"/>
</dbReference>
<evidence type="ECO:0000313" key="6">
    <source>
        <dbReference type="Proteomes" id="UP001364472"/>
    </source>
</evidence>
<dbReference type="RefSeq" id="WP_337334478.1">
    <property type="nucleotide sequence ID" value="NZ_JBBDHC010000003.1"/>
</dbReference>
<dbReference type="Gene3D" id="3.40.640.10">
    <property type="entry name" value="Type I PLP-dependent aspartate aminotransferase-like (Major domain)"/>
    <property type="match status" value="1"/>
</dbReference>
<dbReference type="InterPro" id="IPR015421">
    <property type="entry name" value="PyrdxlP-dep_Trfase_major"/>
</dbReference>
<evidence type="ECO:0000256" key="4">
    <source>
        <dbReference type="RuleBase" id="RU362118"/>
    </source>
</evidence>
<dbReference type="InterPro" id="IPR015424">
    <property type="entry name" value="PyrdxlP-dep_Trfase"/>
</dbReference>
<comment type="similarity">
    <text evidence="4">Belongs to the trans-sulfuration enzymes family.</text>
</comment>
<dbReference type="PANTHER" id="PTHR11808:SF85">
    <property type="entry name" value="CYSTATHIONINE GAMMA-LYASE-RELATED"/>
    <property type="match status" value="1"/>
</dbReference>
<evidence type="ECO:0000256" key="3">
    <source>
        <dbReference type="PIRSR" id="PIRSR001434-2"/>
    </source>
</evidence>
<dbReference type="InterPro" id="IPR000277">
    <property type="entry name" value="Cys/Met-Metab_PyrdxlP-dep_enz"/>
</dbReference>
<keyword evidence="5" id="KW-0032">Aminotransferase</keyword>
<dbReference type="GO" id="GO:0019346">
    <property type="term" value="P:transsulfuration"/>
    <property type="evidence" value="ECO:0007669"/>
    <property type="project" value="InterPro"/>
</dbReference>
<dbReference type="GO" id="GO:0008483">
    <property type="term" value="F:transaminase activity"/>
    <property type="evidence" value="ECO:0007669"/>
    <property type="project" value="UniProtKB-KW"/>
</dbReference>
<keyword evidence="5" id="KW-0808">Transferase</keyword>
<comment type="cofactor">
    <cofactor evidence="1 4">
        <name>pyridoxal 5'-phosphate</name>
        <dbReference type="ChEBI" id="CHEBI:597326"/>
    </cofactor>
</comment>
<name>A0AAW9R237_9GAMM</name>
<feature type="modified residue" description="N6-(pyridoxal phosphate)lysine" evidence="3">
    <location>
        <position position="205"/>
    </location>
</feature>